<evidence type="ECO:0000256" key="1">
    <source>
        <dbReference type="SAM" id="SignalP"/>
    </source>
</evidence>
<comment type="caution">
    <text evidence="2">The sequence shown here is derived from an EMBL/GenBank/DDBJ whole genome shotgun (WGS) entry which is preliminary data.</text>
</comment>
<keyword evidence="3" id="KW-1185">Reference proteome</keyword>
<dbReference type="PANTHER" id="PTHR35567:SF1">
    <property type="entry name" value="CONSERVED FUNGAL PROTEIN (AFU_ORTHOLOGUE AFUA_1G14230)"/>
    <property type="match status" value="1"/>
</dbReference>
<dbReference type="Pfam" id="PF11937">
    <property type="entry name" value="DUF3455"/>
    <property type="match status" value="1"/>
</dbReference>
<proteinExistence type="predicted"/>
<dbReference type="Proteomes" id="UP000494216">
    <property type="component" value="Unassembled WGS sequence"/>
</dbReference>
<evidence type="ECO:0000313" key="2">
    <source>
        <dbReference type="EMBL" id="CAA9892311.1"/>
    </source>
</evidence>
<dbReference type="EMBL" id="CADCXN010000096">
    <property type="protein sequence ID" value="CAA9892311.1"/>
    <property type="molecule type" value="Genomic_DNA"/>
</dbReference>
<dbReference type="PANTHER" id="PTHR35567">
    <property type="entry name" value="MALATE DEHYDROGENASE (AFU_ORTHOLOGUE AFUA_2G13800)"/>
    <property type="match status" value="1"/>
</dbReference>
<feature type="signal peptide" evidence="1">
    <location>
        <begin position="1"/>
        <end position="22"/>
    </location>
</feature>
<protein>
    <recommendedName>
        <fullName evidence="4">DUF3455 domain-containing protein</fullName>
    </recommendedName>
</protein>
<feature type="chain" id="PRO_5035911460" description="DUF3455 domain-containing protein" evidence="1">
    <location>
        <begin position="23"/>
        <end position="171"/>
    </location>
</feature>
<keyword evidence="1" id="KW-0732">Signal</keyword>
<sequence length="171" mass="19176">MVKVMLKKIFLLWLLVQNSVNAQDSIPEQITVPAGNRPVLSAHAQGDQIYQCVLNEGRYSWKLKAPDTDLFDTEGRLIGRHYEGPTWEYKDGSRVVGRVVDKIDIEPGSAISWLLVEAIAHKRKGIFADVNFINRINTHGGLPPLEGCDSNHPGSEKRVAYVADYIFYAPE</sequence>
<name>A0A8S0WRW2_9GAMM</name>
<evidence type="ECO:0000313" key="3">
    <source>
        <dbReference type="Proteomes" id="UP000494216"/>
    </source>
</evidence>
<dbReference type="InterPro" id="IPR021851">
    <property type="entry name" value="DUF3455"/>
</dbReference>
<reference evidence="2 3" key="1">
    <citation type="submission" date="2020-02" db="EMBL/GenBank/DDBJ databases">
        <authorList>
            <person name="Hogendoorn C."/>
        </authorList>
    </citation>
    <scope>NUCLEOTIDE SEQUENCE [LARGE SCALE GENOMIC DNA]</scope>
    <source>
        <strain evidence="2">METHB21</strain>
    </source>
</reference>
<dbReference type="AlphaFoldDB" id="A0A8S0WRW2"/>
<accession>A0A8S0WRW2</accession>
<evidence type="ECO:0008006" key="4">
    <source>
        <dbReference type="Google" id="ProtNLM"/>
    </source>
</evidence>
<organism evidence="2 3">
    <name type="scientific">Candidatus Methylobacter favarea</name>
    <dbReference type="NCBI Taxonomy" id="2707345"/>
    <lineage>
        <taxon>Bacteria</taxon>
        <taxon>Pseudomonadati</taxon>
        <taxon>Pseudomonadota</taxon>
        <taxon>Gammaproteobacteria</taxon>
        <taxon>Methylococcales</taxon>
        <taxon>Methylococcaceae</taxon>
        <taxon>Methylobacter</taxon>
    </lineage>
</organism>
<gene>
    <name evidence="2" type="ORF">METHB2_640023</name>
</gene>